<name>A0A2T3QBB2_PHODM</name>
<dbReference type="Proteomes" id="UP000251647">
    <property type="component" value="Unassembled WGS sequence"/>
</dbReference>
<evidence type="ECO:0000313" key="1">
    <source>
        <dbReference type="EMBL" id="SPY28330.1"/>
    </source>
</evidence>
<proteinExistence type="predicted"/>
<gene>
    <name evidence="1" type="ORF">NCTC11647_01419</name>
</gene>
<dbReference type="RefSeq" id="WP_036763767.1">
    <property type="nucleotide sequence ID" value="NZ_CP018297.1"/>
</dbReference>
<sequence length="114" mass="12971">MVVESSGYHALIEFLAENLALFESAQKEHSGEQTIEDIVMDLIATHIMAVFEQNPELESDVRFQLLKDADAVVADLNEVLAGVWRYYPTNQQIRFLEEYIGLVKNLFDTAISSY</sequence>
<dbReference type="OrthoDB" id="5917039at2"/>
<accession>A0A2T3QBB2</accession>
<dbReference type="EMBL" id="UATL01000001">
    <property type="protein sequence ID" value="SPY28330.1"/>
    <property type="molecule type" value="Genomic_DNA"/>
</dbReference>
<dbReference type="Pfam" id="PF12290">
    <property type="entry name" value="DUF3802"/>
    <property type="match status" value="1"/>
</dbReference>
<dbReference type="InterPro" id="IPR020979">
    <property type="entry name" value="Uncharacterised_A0KLC6"/>
</dbReference>
<dbReference type="AlphaFoldDB" id="A0A2T3QBB2"/>
<organism evidence="1 2">
    <name type="scientific">Photobacterium damselae</name>
    <dbReference type="NCBI Taxonomy" id="38293"/>
    <lineage>
        <taxon>Bacteria</taxon>
        <taxon>Pseudomonadati</taxon>
        <taxon>Pseudomonadota</taxon>
        <taxon>Gammaproteobacteria</taxon>
        <taxon>Vibrionales</taxon>
        <taxon>Vibrionaceae</taxon>
        <taxon>Photobacterium</taxon>
    </lineage>
</organism>
<reference evidence="1 2" key="1">
    <citation type="submission" date="2018-06" db="EMBL/GenBank/DDBJ databases">
        <authorList>
            <consortium name="Pathogen Informatics"/>
            <person name="Doyle S."/>
        </authorList>
    </citation>
    <scope>NUCLEOTIDE SEQUENCE [LARGE SCALE GENOMIC DNA]</scope>
    <source>
        <strain evidence="1 2">NCTC11647</strain>
    </source>
</reference>
<evidence type="ECO:0000313" key="2">
    <source>
        <dbReference type="Proteomes" id="UP000251647"/>
    </source>
</evidence>
<protein>
    <submittedName>
        <fullName evidence="1">Protein of uncharacterized function (DUF3802)</fullName>
    </submittedName>
</protein>